<name>A0A392THT3_9FABA</name>
<feature type="non-terminal residue" evidence="1">
    <location>
        <position position="55"/>
    </location>
</feature>
<reference evidence="1 2" key="1">
    <citation type="journal article" date="2018" name="Front. Plant Sci.">
        <title>Red Clover (Trifolium pratense) and Zigzag Clover (T. medium) - A Picture of Genomic Similarities and Differences.</title>
        <authorList>
            <person name="Dluhosova J."/>
            <person name="Istvanek J."/>
            <person name="Nedelnik J."/>
            <person name="Repkova J."/>
        </authorList>
    </citation>
    <scope>NUCLEOTIDE SEQUENCE [LARGE SCALE GENOMIC DNA]</scope>
    <source>
        <strain evidence="2">cv. 10/8</strain>
        <tissue evidence="1">Leaf</tissue>
    </source>
</reference>
<keyword evidence="2" id="KW-1185">Reference proteome</keyword>
<evidence type="ECO:0000313" key="1">
    <source>
        <dbReference type="EMBL" id="MCI60683.1"/>
    </source>
</evidence>
<organism evidence="1 2">
    <name type="scientific">Trifolium medium</name>
    <dbReference type="NCBI Taxonomy" id="97028"/>
    <lineage>
        <taxon>Eukaryota</taxon>
        <taxon>Viridiplantae</taxon>
        <taxon>Streptophyta</taxon>
        <taxon>Embryophyta</taxon>
        <taxon>Tracheophyta</taxon>
        <taxon>Spermatophyta</taxon>
        <taxon>Magnoliopsida</taxon>
        <taxon>eudicotyledons</taxon>
        <taxon>Gunneridae</taxon>
        <taxon>Pentapetalae</taxon>
        <taxon>rosids</taxon>
        <taxon>fabids</taxon>
        <taxon>Fabales</taxon>
        <taxon>Fabaceae</taxon>
        <taxon>Papilionoideae</taxon>
        <taxon>50 kb inversion clade</taxon>
        <taxon>NPAAA clade</taxon>
        <taxon>Hologalegina</taxon>
        <taxon>IRL clade</taxon>
        <taxon>Trifolieae</taxon>
        <taxon>Trifolium</taxon>
    </lineage>
</organism>
<comment type="caution">
    <text evidence="1">The sequence shown here is derived from an EMBL/GenBank/DDBJ whole genome shotgun (WGS) entry which is preliminary data.</text>
</comment>
<evidence type="ECO:0000313" key="2">
    <source>
        <dbReference type="Proteomes" id="UP000265520"/>
    </source>
</evidence>
<proteinExistence type="predicted"/>
<dbReference type="EMBL" id="LXQA010586199">
    <property type="protein sequence ID" value="MCI60683.1"/>
    <property type="molecule type" value="Genomic_DNA"/>
</dbReference>
<accession>A0A392THT3</accession>
<sequence length="55" mass="6304">MDAIEKLTQGNTLEKGNEIGTNVWEAAYNLRQVVMKEIRDFGKAAKEIEAYNRMD</sequence>
<dbReference type="Proteomes" id="UP000265520">
    <property type="component" value="Unassembled WGS sequence"/>
</dbReference>
<dbReference type="AlphaFoldDB" id="A0A392THT3"/>
<protein>
    <submittedName>
        <fullName evidence="1">Uncharacterized protein</fullName>
    </submittedName>
</protein>